<name>A0A9N9EUX8_9GLOM</name>
<evidence type="ECO:0000259" key="2">
    <source>
        <dbReference type="PROSITE" id="PS50011"/>
    </source>
</evidence>
<dbReference type="PANTHER" id="PTHR44329">
    <property type="entry name" value="SERINE/THREONINE-PROTEIN KINASE TNNI3K-RELATED"/>
    <property type="match status" value="1"/>
</dbReference>
<feature type="domain" description="Protein kinase" evidence="2">
    <location>
        <begin position="20"/>
        <end position="256"/>
    </location>
</feature>
<evidence type="ECO:0000313" key="4">
    <source>
        <dbReference type="Proteomes" id="UP000789405"/>
    </source>
</evidence>
<dbReference type="Proteomes" id="UP000789405">
    <property type="component" value="Unassembled WGS sequence"/>
</dbReference>
<dbReference type="Gene3D" id="1.25.40.10">
    <property type="entry name" value="Tetratricopeptide repeat domain"/>
    <property type="match status" value="1"/>
</dbReference>
<evidence type="ECO:0000256" key="1">
    <source>
        <dbReference type="PROSITE-ProRule" id="PRU10141"/>
    </source>
</evidence>
<dbReference type="EMBL" id="CAJVPY010008134">
    <property type="protein sequence ID" value="CAG8691989.1"/>
    <property type="molecule type" value="Genomic_DNA"/>
</dbReference>
<dbReference type="InterPro" id="IPR011990">
    <property type="entry name" value="TPR-like_helical_dom_sf"/>
</dbReference>
<dbReference type="SUPFAM" id="SSF81901">
    <property type="entry name" value="HCP-like"/>
    <property type="match status" value="1"/>
</dbReference>
<dbReference type="OrthoDB" id="2384430at2759"/>
<evidence type="ECO:0000313" key="3">
    <source>
        <dbReference type="EMBL" id="CAG8691989.1"/>
    </source>
</evidence>
<dbReference type="Pfam" id="PF07714">
    <property type="entry name" value="PK_Tyr_Ser-Thr"/>
    <property type="match status" value="2"/>
</dbReference>
<dbReference type="PRINTS" id="PR00109">
    <property type="entry name" value="TYRKINASE"/>
</dbReference>
<dbReference type="Gene3D" id="1.10.510.10">
    <property type="entry name" value="Transferase(Phosphotransferase) domain 1"/>
    <property type="match status" value="2"/>
</dbReference>
<dbReference type="GO" id="GO:0004674">
    <property type="term" value="F:protein serine/threonine kinase activity"/>
    <property type="evidence" value="ECO:0007669"/>
    <property type="project" value="TreeGrafter"/>
</dbReference>
<dbReference type="InterPro" id="IPR006597">
    <property type="entry name" value="Sel1-like"/>
</dbReference>
<organism evidence="3 4">
    <name type="scientific">Dentiscutata erythropus</name>
    <dbReference type="NCBI Taxonomy" id="1348616"/>
    <lineage>
        <taxon>Eukaryota</taxon>
        <taxon>Fungi</taxon>
        <taxon>Fungi incertae sedis</taxon>
        <taxon>Mucoromycota</taxon>
        <taxon>Glomeromycotina</taxon>
        <taxon>Glomeromycetes</taxon>
        <taxon>Diversisporales</taxon>
        <taxon>Gigasporaceae</taxon>
        <taxon>Dentiscutata</taxon>
    </lineage>
</organism>
<protein>
    <submittedName>
        <fullName evidence="3">8123_t:CDS:1</fullName>
    </submittedName>
</protein>
<keyword evidence="4" id="KW-1185">Reference proteome</keyword>
<dbReference type="InterPro" id="IPR000719">
    <property type="entry name" value="Prot_kinase_dom"/>
</dbReference>
<dbReference type="PROSITE" id="PS00107">
    <property type="entry name" value="PROTEIN_KINASE_ATP"/>
    <property type="match status" value="1"/>
</dbReference>
<accession>A0A9N9EUX8</accession>
<gene>
    <name evidence="3" type="ORF">DERYTH_LOCUS12440</name>
</gene>
<dbReference type="PROSITE" id="PS00109">
    <property type="entry name" value="PROTEIN_KINASE_TYR"/>
    <property type="match status" value="1"/>
</dbReference>
<keyword evidence="1" id="KW-0067">ATP-binding</keyword>
<feature type="domain" description="Protein kinase" evidence="2">
    <location>
        <begin position="327"/>
        <end position="610"/>
    </location>
</feature>
<keyword evidence="1" id="KW-0547">Nucleotide-binding</keyword>
<dbReference type="AlphaFoldDB" id="A0A9N9EUX8"/>
<proteinExistence type="predicted"/>
<dbReference type="GO" id="GO:0005524">
    <property type="term" value="F:ATP binding"/>
    <property type="evidence" value="ECO:0007669"/>
    <property type="project" value="UniProtKB-UniRule"/>
</dbReference>
<comment type="caution">
    <text evidence="3">The sequence shown here is derived from an EMBL/GenBank/DDBJ whole genome shotgun (WGS) entry which is preliminary data.</text>
</comment>
<dbReference type="InterPro" id="IPR001245">
    <property type="entry name" value="Ser-Thr/Tyr_kinase_cat_dom"/>
</dbReference>
<sequence length="796" mass="92533">MITESDLKDLGLDYYDLNQFKGLKRIGRGGFADVYYAELMNLNLKHVALKNFRLVEESEASRKIILKESSYALVLEFADSGTLRNYLKENPKLSWSDKFRLALQLAEAIMHMQLKDIVHRDLHSNNILIHKTNIKIADFGLSRCLSDASRTSTGLAGYLAYIDPHILMNSENKLQEINKESDIYSLGVLLWEISSLRLPFEDADRSGLYIKMLNGCRETPIEGTPPQYSALYTECWHDDPKKRPTIDKVNADNKYLQRNEARNDEIKTQNDTTIEKIKNDLELQYQIAIIRGDLLEMKKFMHEMSDSKTGSEKNTFTSIKRIRDLNVRYQRGLRKGAEVSIEHQSFLRLEDYEPKRDCPPRGKTIHCRWSQATLSEYAFKEVFQITEDQKKDLSQQFAILKELKDSEHIIRFFGIVSSDDLKYFLVTEWMENGNLRDYYKNNRLDWSKRFEFAIDICKGIAFLNSQEILHHDIRGANILINRDHKAKIANFGLSRKFGDITRNIQVSLENVRYMAPEKLEHGDKKRYNVRCEIYSLGALLWEIAEKEIPYTRLGIDLQTIRDRVVKEKYREPFSSNVPKVWQDIAYAALNHDPDFRPTIAKIFTVLYDYHQKEEQKIPYMDEFEDAFIIDGDDIMSVDRAIKEHRKPDGNKQKAWDSFKVHAEQGDMIARYWVGYYLYHSILPEHKDKENRQGNLQLAAALFKEAADHGKVEAQLRYGFCLWQGDGVQVNWDEAIRYLKLAADNGNPTAMYNVGSAYWIGKGVTKNQEIGAEYLRMAAKKDQHNAIAMCKKLGISF</sequence>
<dbReference type="SMART" id="SM00671">
    <property type="entry name" value="SEL1"/>
    <property type="match status" value="3"/>
</dbReference>
<dbReference type="InterPro" id="IPR008266">
    <property type="entry name" value="Tyr_kinase_AS"/>
</dbReference>
<dbReference type="InterPro" id="IPR017441">
    <property type="entry name" value="Protein_kinase_ATP_BS"/>
</dbReference>
<feature type="binding site" evidence="1">
    <location>
        <position position="50"/>
    </location>
    <ligand>
        <name>ATP</name>
        <dbReference type="ChEBI" id="CHEBI:30616"/>
    </ligand>
</feature>
<reference evidence="3" key="1">
    <citation type="submission" date="2021-06" db="EMBL/GenBank/DDBJ databases">
        <authorList>
            <person name="Kallberg Y."/>
            <person name="Tangrot J."/>
            <person name="Rosling A."/>
        </authorList>
    </citation>
    <scope>NUCLEOTIDE SEQUENCE</scope>
    <source>
        <strain evidence="3">MA453B</strain>
    </source>
</reference>
<dbReference type="InterPro" id="IPR011009">
    <property type="entry name" value="Kinase-like_dom_sf"/>
</dbReference>
<dbReference type="InterPro" id="IPR051681">
    <property type="entry name" value="Ser/Thr_Kinases-Pseudokinases"/>
</dbReference>
<dbReference type="Pfam" id="PF08238">
    <property type="entry name" value="Sel1"/>
    <property type="match status" value="3"/>
</dbReference>
<dbReference type="SUPFAM" id="SSF56112">
    <property type="entry name" value="Protein kinase-like (PK-like)"/>
    <property type="match status" value="2"/>
</dbReference>
<dbReference type="PROSITE" id="PS50011">
    <property type="entry name" value="PROTEIN_KINASE_DOM"/>
    <property type="match status" value="2"/>
</dbReference>